<feature type="domain" description="Histidine kinase" evidence="7">
    <location>
        <begin position="178"/>
        <end position="409"/>
    </location>
</feature>
<reference evidence="9 10" key="1">
    <citation type="submission" date="2018-04" db="EMBL/GenBank/DDBJ databases">
        <authorList>
            <person name="Go L.Y."/>
            <person name="Mitchell J.A."/>
        </authorList>
    </citation>
    <scope>NUCLEOTIDE SEQUENCE [LARGE SCALE GENOMIC DNA]</scope>
    <source>
        <strain evidence="9">ULC066bin1</strain>
    </source>
</reference>
<dbReference type="Proteomes" id="UP000249467">
    <property type="component" value="Unassembled WGS sequence"/>
</dbReference>
<dbReference type="InterPro" id="IPR005467">
    <property type="entry name" value="His_kinase_dom"/>
</dbReference>
<dbReference type="EMBL" id="QBML01000011">
    <property type="protein sequence ID" value="PZO41469.1"/>
    <property type="molecule type" value="Genomic_DNA"/>
</dbReference>
<sequence length="409" mass="45417">MHSQELHHAKEEKDSGNYLILLVDDNISNLKVLSLMLANKGYQVKQVISGIEALDFIDKQSPDIILLDILMPDIDGYEICTILKENPLTHSIPVIFVSSLANPSEKVKAFESGGVDYICKPFYLTEVLARVETHLQLGLLQKKLQSKNEQLLLSASLLSQSLEQEQIISQTKSSFVSSALHEFCATLTTIQSAAELLGYYEWTKEEKVEQLQQIQTEVSKTTLLMEDVSFLSSINANRLEINSTEFDVLGFCCQLLCQIQIDLDKNYNHTLQTSFSVPSENISIHNPHQLSSLPSAIVRMAKKLFSLIVCNLIINASICSPKGSNIDCQFIIHDGHIDIVVSDRGSGIDKDDLKNLFSAFNSGKNTDMLSGNVLALSIVKNCVDLHKGEISVKNRLNVGTEFTVTLPTE</sequence>
<dbReference type="Gene3D" id="1.10.287.130">
    <property type="match status" value="1"/>
</dbReference>
<keyword evidence="4" id="KW-0418">Kinase</keyword>
<evidence type="ECO:0000256" key="3">
    <source>
        <dbReference type="ARBA" id="ARBA00022553"/>
    </source>
</evidence>
<dbReference type="EC" id="2.7.13.3" evidence="2"/>
<dbReference type="InterPro" id="IPR004358">
    <property type="entry name" value="Sig_transdc_His_kin-like_C"/>
</dbReference>
<feature type="modified residue" description="4-aspartylphosphate" evidence="6">
    <location>
        <position position="68"/>
    </location>
</feature>
<dbReference type="PROSITE" id="PS50109">
    <property type="entry name" value="HIS_KIN"/>
    <property type="match status" value="1"/>
</dbReference>
<dbReference type="AlphaFoldDB" id="A0A2W4WHM9"/>
<dbReference type="SMART" id="SM00387">
    <property type="entry name" value="HATPase_c"/>
    <property type="match status" value="1"/>
</dbReference>
<evidence type="ECO:0000313" key="10">
    <source>
        <dbReference type="Proteomes" id="UP000249467"/>
    </source>
</evidence>
<dbReference type="Pfam" id="PF02518">
    <property type="entry name" value="HATPase_c"/>
    <property type="match status" value="1"/>
</dbReference>
<keyword evidence="5" id="KW-0902">Two-component regulatory system</keyword>
<dbReference type="CDD" id="cd19920">
    <property type="entry name" value="REC_PA4781-like"/>
    <property type="match status" value="1"/>
</dbReference>
<dbReference type="SUPFAM" id="SSF52172">
    <property type="entry name" value="CheY-like"/>
    <property type="match status" value="1"/>
</dbReference>
<proteinExistence type="predicted"/>
<dbReference type="PANTHER" id="PTHR43547:SF2">
    <property type="entry name" value="HYBRID SIGNAL TRANSDUCTION HISTIDINE KINASE C"/>
    <property type="match status" value="1"/>
</dbReference>
<dbReference type="PANTHER" id="PTHR43547">
    <property type="entry name" value="TWO-COMPONENT HISTIDINE KINASE"/>
    <property type="match status" value="1"/>
</dbReference>
<comment type="caution">
    <text evidence="9">The sequence shown here is derived from an EMBL/GenBank/DDBJ whole genome shotgun (WGS) entry which is preliminary data.</text>
</comment>
<evidence type="ECO:0000313" key="9">
    <source>
        <dbReference type="EMBL" id="PZO41469.1"/>
    </source>
</evidence>
<organism evidence="9 10">
    <name type="scientific">Pseudanabaena frigida</name>
    <dbReference type="NCBI Taxonomy" id="945775"/>
    <lineage>
        <taxon>Bacteria</taxon>
        <taxon>Bacillati</taxon>
        <taxon>Cyanobacteriota</taxon>
        <taxon>Cyanophyceae</taxon>
        <taxon>Pseudanabaenales</taxon>
        <taxon>Pseudanabaenaceae</taxon>
        <taxon>Pseudanabaena</taxon>
    </lineage>
</organism>
<evidence type="ECO:0000256" key="4">
    <source>
        <dbReference type="ARBA" id="ARBA00022777"/>
    </source>
</evidence>
<dbReference type="InterPro" id="IPR036890">
    <property type="entry name" value="HATPase_C_sf"/>
</dbReference>
<dbReference type="InterPro" id="IPR003594">
    <property type="entry name" value="HATPase_dom"/>
</dbReference>
<dbReference type="Gene3D" id="3.30.565.10">
    <property type="entry name" value="Histidine kinase-like ATPase, C-terminal domain"/>
    <property type="match status" value="1"/>
</dbReference>
<evidence type="ECO:0000256" key="6">
    <source>
        <dbReference type="PROSITE-ProRule" id="PRU00169"/>
    </source>
</evidence>
<accession>A0A2W4WHM9</accession>
<dbReference type="PROSITE" id="PS50110">
    <property type="entry name" value="RESPONSE_REGULATORY"/>
    <property type="match status" value="1"/>
</dbReference>
<gene>
    <name evidence="9" type="ORF">DCF19_09710</name>
</gene>
<reference evidence="9 10" key="2">
    <citation type="submission" date="2018-06" db="EMBL/GenBank/DDBJ databases">
        <title>Metagenomic assembly of (sub)arctic Cyanobacteria and their associated microbiome from non-axenic cultures.</title>
        <authorList>
            <person name="Baurain D."/>
        </authorList>
    </citation>
    <scope>NUCLEOTIDE SEQUENCE [LARGE SCALE GENOMIC DNA]</scope>
    <source>
        <strain evidence="9">ULC066bin1</strain>
    </source>
</reference>
<name>A0A2W4WHM9_9CYAN</name>
<keyword evidence="3 6" id="KW-0597">Phosphoprotein</keyword>
<dbReference type="Gene3D" id="3.40.50.2300">
    <property type="match status" value="1"/>
</dbReference>
<evidence type="ECO:0000256" key="1">
    <source>
        <dbReference type="ARBA" id="ARBA00000085"/>
    </source>
</evidence>
<dbReference type="SMART" id="SM00448">
    <property type="entry name" value="REC"/>
    <property type="match status" value="1"/>
</dbReference>
<evidence type="ECO:0000259" key="8">
    <source>
        <dbReference type="PROSITE" id="PS50110"/>
    </source>
</evidence>
<dbReference type="InterPro" id="IPR001789">
    <property type="entry name" value="Sig_transdc_resp-reg_receiver"/>
</dbReference>
<dbReference type="GO" id="GO:0000155">
    <property type="term" value="F:phosphorelay sensor kinase activity"/>
    <property type="evidence" value="ECO:0007669"/>
    <property type="project" value="TreeGrafter"/>
</dbReference>
<comment type="catalytic activity">
    <reaction evidence="1">
        <text>ATP + protein L-histidine = ADP + protein N-phospho-L-histidine.</text>
        <dbReference type="EC" id="2.7.13.3"/>
    </reaction>
</comment>
<evidence type="ECO:0000259" key="7">
    <source>
        <dbReference type="PROSITE" id="PS50109"/>
    </source>
</evidence>
<dbReference type="InterPro" id="IPR011006">
    <property type="entry name" value="CheY-like_superfamily"/>
</dbReference>
<dbReference type="Pfam" id="PF00072">
    <property type="entry name" value="Response_reg"/>
    <property type="match status" value="1"/>
</dbReference>
<dbReference type="SUPFAM" id="SSF55874">
    <property type="entry name" value="ATPase domain of HSP90 chaperone/DNA topoisomerase II/histidine kinase"/>
    <property type="match status" value="1"/>
</dbReference>
<protein>
    <recommendedName>
        <fullName evidence="2">histidine kinase</fullName>
        <ecNumber evidence="2">2.7.13.3</ecNumber>
    </recommendedName>
</protein>
<evidence type="ECO:0000256" key="2">
    <source>
        <dbReference type="ARBA" id="ARBA00012438"/>
    </source>
</evidence>
<dbReference type="PRINTS" id="PR00344">
    <property type="entry name" value="BCTRLSENSOR"/>
</dbReference>
<feature type="domain" description="Response regulatory" evidence="8">
    <location>
        <begin position="19"/>
        <end position="135"/>
    </location>
</feature>
<evidence type="ECO:0000256" key="5">
    <source>
        <dbReference type="ARBA" id="ARBA00023012"/>
    </source>
</evidence>
<keyword evidence="4" id="KW-0808">Transferase</keyword>